<dbReference type="Proteomes" id="UP000886520">
    <property type="component" value="Chromosome 2"/>
</dbReference>
<proteinExistence type="predicted"/>
<organism evidence="1 2">
    <name type="scientific">Adiantum capillus-veneris</name>
    <name type="common">Maidenhair fern</name>
    <dbReference type="NCBI Taxonomy" id="13818"/>
    <lineage>
        <taxon>Eukaryota</taxon>
        <taxon>Viridiplantae</taxon>
        <taxon>Streptophyta</taxon>
        <taxon>Embryophyta</taxon>
        <taxon>Tracheophyta</taxon>
        <taxon>Polypodiopsida</taxon>
        <taxon>Polypodiidae</taxon>
        <taxon>Polypodiales</taxon>
        <taxon>Pteridineae</taxon>
        <taxon>Pteridaceae</taxon>
        <taxon>Vittarioideae</taxon>
        <taxon>Adiantum</taxon>
    </lineage>
</organism>
<name>A0A9D4ZRB7_ADICA</name>
<gene>
    <name evidence="1" type="ORF">GOP47_0002118</name>
</gene>
<dbReference type="AlphaFoldDB" id="A0A9D4ZRB7"/>
<accession>A0A9D4ZRB7</accession>
<dbReference type="EMBL" id="JABFUD020000003">
    <property type="protein sequence ID" value="KAI5082375.1"/>
    <property type="molecule type" value="Genomic_DNA"/>
</dbReference>
<protein>
    <submittedName>
        <fullName evidence="1">Uncharacterized protein</fullName>
    </submittedName>
</protein>
<keyword evidence="2" id="KW-1185">Reference proteome</keyword>
<evidence type="ECO:0000313" key="1">
    <source>
        <dbReference type="EMBL" id="KAI5082375.1"/>
    </source>
</evidence>
<dbReference type="PANTHER" id="PTHR35754:SF2">
    <property type="entry name" value="ATP SYNTHASE SUBUNIT B"/>
    <property type="match status" value="1"/>
</dbReference>
<comment type="caution">
    <text evidence="1">The sequence shown here is derived from an EMBL/GenBank/DDBJ whole genome shotgun (WGS) entry which is preliminary data.</text>
</comment>
<reference evidence="1" key="1">
    <citation type="submission" date="2021-01" db="EMBL/GenBank/DDBJ databases">
        <title>Adiantum capillus-veneris genome.</title>
        <authorList>
            <person name="Fang Y."/>
            <person name="Liao Q."/>
        </authorList>
    </citation>
    <scope>NUCLEOTIDE SEQUENCE</scope>
    <source>
        <strain evidence="1">H3</strain>
        <tissue evidence="1">Leaf</tissue>
    </source>
</reference>
<evidence type="ECO:0000313" key="2">
    <source>
        <dbReference type="Proteomes" id="UP000886520"/>
    </source>
</evidence>
<dbReference type="PANTHER" id="PTHR35754">
    <property type="entry name" value="ATP SYNTHASE SUBUNIT B"/>
    <property type="match status" value="1"/>
</dbReference>
<sequence>MEELQELAALQATISMLSRHALSSHHSTDDFLLAKFVLLLAELCNNAEDMSEKCSSMARRLQQISSSSTFLQDLFPDHKMDILRDTKLAAKSLTLAHYEENTASITLRGLERANSTLEDFCRSYFMFHELGIQSVGDVFKHFPILAFVESFIYQIDEQKEDLLLPSTEATLKRVVEEECLEPLHGILKSKNLWSTRVEGELKSGIQYWNLEHSLCSSLLMGEEISLSDVMQAIKLKSFDYRVLNLLLYAMLNKPVNEIHMEFLSASELLVEISDDLFDYEEDVLRNSFNILRMFLRIFGPQKAPHMLAQVIAEAEAKYQELLKKLEPSLASCYQNRCQQAVVEGGGSYSSTHPMGSWIIPSLITNEQLYREQFFMSSNTA</sequence>
<dbReference type="OrthoDB" id="511315at2759"/>